<comment type="subcellular location">
    <subcellularLocation>
        <location evidence="2">Endomembrane system</location>
    </subcellularLocation>
</comment>
<dbReference type="GO" id="GO:0044390">
    <property type="term" value="F:ubiquitin-like protein conjugating enzyme binding"/>
    <property type="evidence" value="ECO:0000318"/>
    <property type="project" value="GO_Central"/>
</dbReference>
<reference evidence="15" key="3">
    <citation type="submission" date="2020-12" db="UniProtKB">
        <authorList>
            <consortium name="EnsemblPlants"/>
        </authorList>
    </citation>
    <scope>IDENTIFICATION</scope>
</reference>
<keyword evidence="10" id="KW-0472">Membrane</keyword>
<reference evidence="14 16" key="1">
    <citation type="journal article" date="2008" name="Science">
        <title>The Physcomitrella genome reveals evolutionary insights into the conquest of land by plants.</title>
        <authorList>
            <person name="Rensing S."/>
            <person name="Lang D."/>
            <person name="Zimmer A."/>
            <person name="Terry A."/>
            <person name="Salamov A."/>
            <person name="Shapiro H."/>
            <person name="Nishiyama T."/>
            <person name="Perroud P.-F."/>
            <person name="Lindquist E."/>
            <person name="Kamisugi Y."/>
            <person name="Tanahashi T."/>
            <person name="Sakakibara K."/>
            <person name="Fujita T."/>
            <person name="Oishi K."/>
            <person name="Shin-I T."/>
            <person name="Kuroki Y."/>
            <person name="Toyoda A."/>
            <person name="Suzuki Y."/>
            <person name="Hashimoto A."/>
            <person name="Yamaguchi K."/>
            <person name="Sugano A."/>
            <person name="Kohara Y."/>
            <person name="Fujiyama A."/>
            <person name="Anterola A."/>
            <person name="Aoki S."/>
            <person name="Ashton N."/>
            <person name="Barbazuk W.B."/>
            <person name="Barker E."/>
            <person name="Bennetzen J."/>
            <person name="Bezanilla M."/>
            <person name="Blankenship R."/>
            <person name="Cho S.H."/>
            <person name="Dutcher S."/>
            <person name="Estelle M."/>
            <person name="Fawcett J.A."/>
            <person name="Gundlach H."/>
            <person name="Hanada K."/>
            <person name="Heyl A."/>
            <person name="Hicks K.A."/>
            <person name="Hugh J."/>
            <person name="Lohr M."/>
            <person name="Mayer K."/>
            <person name="Melkozernov A."/>
            <person name="Murata T."/>
            <person name="Nelson D."/>
            <person name="Pils B."/>
            <person name="Prigge M."/>
            <person name="Reiss B."/>
            <person name="Renner T."/>
            <person name="Rombauts S."/>
            <person name="Rushton P."/>
            <person name="Sanderfoot A."/>
            <person name="Schween G."/>
            <person name="Shiu S.-H."/>
            <person name="Stueber K."/>
            <person name="Theodoulou F.L."/>
            <person name="Tu H."/>
            <person name="Van de Peer Y."/>
            <person name="Verrier P.J."/>
            <person name="Waters E."/>
            <person name="Wood A."/>
            <person name="Yang L."/>
            <person name="Cove D."/>
            <person name="Cuming A."/>
            <person name="Hasebe M."/>
            <person name="Lucas S."/>
            <person name="Mishler D.B."/>
            <person name="Reski R."/>
            <person name="Grigoriev I."/>
            <person name="Quatrano R.S."/>
            <person name="Boore J.L."/>
        </authorList>
    </citation>
    <scope>NUCLEOTIDE SEQUENCE [LARGE SCALE GENOMIC DNA]</scope>
    <source>
        <strain evidence="15 16">cv. Gransden 2004</strain>
    </source>
</reference>
<dbReference type="InterPro" id="IPR017907">
    <property type="entry name" value="Znf_RING_CS"/>
</dbReference>
<dbReference type="SUPFAM" id="SSF57850">
    <property type="entry name" value="RING/U-box"/>
    <property type="match status" value="1"/>
</dbReference>
<feature type="compositionally biased region" description="Polar residues" evidence="12">
    <location>
        <begin position="9"/>
        <end position="28"/>
    </location>
</feature>
<organism evidence="14">
    <name type="scientific">Physcomitrium patens</name>
    <name type="common">Spreading-leaved earth moss</name>
    <name type="synonym">Physcomitrella patens</name>
    <dbReference type="NCBI Taxonomy" id="3218"/>
    <lineage>
        <taxon>Eukaryota</taxon>
        <taxon>Viridiplantae</taxon>
        <taxon>Streptophyta</taxon>
        <taxon>Embryophyta</taxon>
        <taxon>Bryophyta</taxon>
        <taxon>Bryophytina</taxon>
        <taxon>Bryopsida</taxon>
        <taxon>Funariidae</taxon>
        <taxon>Funariales</taxon>
        <taxon>Funariaceae</taxon>
        <taxon>Physcomitrium</taxon>
    </lineage>
</organism>
<dbReference type="InterPro" id="IPR045103">
    <property type="entry name" value="RNF5/RNF185-like"/>
</dbReference>
<gene>
    <name evidence="14" type="ORF">PHYPA_006049</name>
</gene>
<dbReference type="PANTHER" id="PTHR12313">
    <property type="entry name" value="E3 UBIQUITIN-PROTEIN LIGASE RNF5-RELATED"/>
    <property type="match status" value="1"/>
</dbReference>
<evidence type="ECO:0000256" key="6">
    <source>
        <dbReference type="ARBA" id="ARBA00022723"/>
    </source>
</evidence>
<feature type="region of interest" description="Disordered" evidence="12">
    <location>
        <begin position="376"/>
        <end position="395"/>
    </location>
</feature>
<evidence type="ECO:0000256" key="8">
    <source>
        <dbReference type="ARBA" id="ARBA00022786"/>
    </source>
</evidence>
<reference evidence="14 16" key="2">
    <citation type="journal article" date="2018" name="Plant J.">
        <title>The Physcomitrella patens chromosome-scale assembly reveals moss genome structure and evolution.</title>
        <authorList>
            <person name="Lang D."/>
            <person name="Ullrich K.K."/>
            <person name="Murat F."/>
            <person name="Fuchs J."/>
            <person name="Jenkins J."/>
            <person name="Haas F.B."/>
            <person name="Piednoel M."/>
            <person name="Gundlach H."/>
            <person name="Van Bel M."/>
            <person name="Meyberg R."/>
            <person name="Vives C."/>
            <person name="Morata J."/>
            <person name="Symeonidi A."/>
            <person name="Hiss M."/>
            <person name="Muchero W."/>
            <person name="Kamisugi Y."/>
            <person name="Saleh O."/>
            <person name="Blanc G."/>
            <person name="Decker E.L."/>
            <person name="van Gessel N."/>
            <person name="Grimwood J."/>
            <person name="Hayes R.D."/>
            <person name="Graham S.W."/>
            <person name="Gunter L.E."/>
            <person name="McDaniel S.F."/>
            <person name="Hoernstein S.N.W."/>
            <person name="Larsson A."/>
            <person name="Li F.W."/>
            <person name="Perroud P.F."/>
            <person name="Phillips J."/>
            <person name="Ranjan P."/>
            <person name="Rokshar D.S."/>
            <person name="Rothfels C.J."/>
            <person name="Schneider L."/>
            <person name="Shu S."/>
            <person name="Stevenson D.W."/>
            <person name="Thummler F."/>
            <person name="Tillich M."/>
            <person name="Villarreal Aguilar J.C."/>
            <person name="Widiez T."/>
            <person name="Wong G.K."/>
            <person name="Wymore A."/>
            <person name="Zhang Y."/>
            <person name="Zimmer A.D."/>
            <person name="Quatrano R.S."/>
            <person name="Mayer K.F.X."/>
            <person name="Goodstein D."/>
            <person name="Casacuberta J.M."/>
            <person name="Vandepoele K."/>
            <person name="Reski R."/>
            <person name="Cuming A.C."/>
            <person name="Tuskan G.A."/>
            <person name="Maumus F."/>
            <person name="Salse J."/>
            <person name="Schmutz J."/>
            <person name="Rensing S.A."/>
        </authorList>
    </citation>
    <scope>NUCLEOTIDE SEQUENCE [LARGE SCALE GENOMIC DNA]</scope>
    <source>
        <strain evidence="15 16">cv. Gransden 2004</strain>
    </source>
</reference>
<feature type="region of interest" description="Disordered" evidence="12">
    <location>
        <begin position="1"/>
        <end position="31"/>
    </location>
</feature>
<dbReference type="SMART" id="SM00184">
    <property type="entry name" value="RING"/>
    <property type="match status" value="1"/>
</dbReference>
<evidence type="ECO:0000256" key="7">
    <source>
        <dbReference type="ARBA" id="ARBA00022771"/>
    </source>
</evidence>
<feature type="region of interest" description="Disordered" evidence="12">
    <location>
        <begin position="510"/>
        <end position="547"/>
    </location>
</feature>
<dbReference type="InterPro" id="IPR001841">
    <property type="entry name" value="Znf_RING"/>
</dbReference>
<accession>A0A2K1KN01</accession>
<dbReference type="AlphaFoldDB" id="A0A2K1KN01"/>
<evidence type="ECO:0000256" key="9">
    <source>
        <dbReference type="ARBA" id="ARBA00022833"/>
    </source>
</evidence>
<dbReference type="EnsemblPlants" id="Pp3c4_11250V3.2">
    <property type="protein sequence ID" value="Pp3c4_11250V3.2"/>
    <property type="gene ID" value="Pp3c4_11250"/>
</dbReference>
<evidence type="ECO:0000313" key="14">
    <source>
        <dbReference type="EMBL" id="PNR55154.1"/>
    </source>
</evidence>
<dbReference type="Proteomes" id="UP000006727">
    <property type="component" value="Chromosome 4"/>
</dbReference>
<keyword evidence="5" id="KW-0808">Transferase</keyword>
<keyword evidence="16" id="KW-1185">Reference proteome</keyword>
<dbReference type="GO" id="GO:0016567">
    <property type="term" value="P:protein ubiquitination"/>
    <property type="evidence" value="ECO:0007669"/>
    <property type="project" value="UniProtKB-UniPathway"/>
</dbReference>
<dbReference type="GO" id="GO:0006511">
    <property type="term" value="P:ubiquitin-dependent protein catabolic process"/>
    <property type="evidence" value="ECO:0000318"/>
    <property type="project" value="GO_Central"/>
</dbReference>
<keyword evidence="9" id="KW-0862">Zinc</keyword>
<dbReference type="EnsemblPlants" id="Pp3c4_11250V3.1">
    <property type="protein sequence ID" value="Pp3c4_11250V3.1"/>
    <property type="gene ID" value="Pp3c4_11250"/>
</dbReference>
<evidence type="ECO:0000256" key="11">
    <source>
        <dbReference type="PROSITE-ProRule" id="PRU00175"/>
    </source>
</evidence>
<dbReference type="PaxDb" id="3218-PP1S227_64V6.1"/>
<sequence length="699" mass="77993">MAMQVPGADNQSSAEQVPQISGSESETSLPRHVDLNLNLPTSIPTPTYNPYMLMQQIGPQNGYPTYQIADSQPLHYDQQSYMPSLHGRNLYAPSQEVHYGYQRYHTPVQEQMQGYTELQQPNYMQQAEGYVQGAQTAFETRPQVPSHLILPRRLPHLRQRIRRRNRTIRGHISNIHLVTEDIAHSNREHSTATSLTGSVTSGPIPQTAVDLEGSQERLSRLTSAVTALEESSGIGENFECNICFQKANEAVVTCCGHLFCWPCLYRWLHVHSYHKECPVCKGAIAEYSITPIYGREDAIASARMQGGLGSERIPPRPAARRIESARQQREREERERERELREAEAREITNQERMQGTEIDQVAAVIVEEGDLRATGSEALTSEATPQREEDIPSGGVDTAARLQDMEGGVSQFSGEAGEPTEYSHSGYLQRRLAFRREQVRQALANTGDNAGINQNPGSRSVEGQQMLAANALLSQEWEHIINGSRFMVDPTQAAASLASIHARLADMEEHAEPNSDAVQQRRRMIASAVSQLSQQPQEDSDNRLTVHPSQVSDWIITMRARLDNIEQIVHNLEGPIGGNRMPQLINSPDLGGVNPVQLTDTEVLSTNEFLSDLNATSAPRELVSDSERSPDPDPGLNAANESQSSPERILPETQVVRRSRRRREHGEEASHTAGHEEGTEASHESQVLVTRKRRRRLD</sequence>
<feature type="compositionally biased region" description="Basic and acidic residues" evidence="12">
    <location>
        <begin position="665"/>
        <end position="684"/>
    </location>
</feature>
<dbReference type="GO" id="GO:0061630">
    <property type="term" value="F:ubiquitin protein ligase activity"/>
    <property type="evidence" value="ECO:0000318"/>
    <property type="project" value="GO_Central"/>
</dbReference>
<evidence type="ECO:0000256" key="2">
    <source>
        <dbReference type="ARBA" id="ARBA00004308"/>
    </source>
</evidence>
<evidence type="ECO:0000256" key="10">
    <source>
        <dbReference type="ARBA" id="ARBA00023136"/>
    </source>
</evidence>
<dbReference type="UniPathway" id="UPA00143"/>
<dbReference type="GO" id="GO:0036503">
    <property type="term" value="P:ERAD pathway"/>
    <property type="evidence" value="ECO:0000318"/>
    <property type="project" value="GO_Central"/>
</dbReference>
<protein>
    <recommendedName>
        <fullName evidence="4">RING-type E3 ubiquitin transferase</fullName>
        <ecNumber evidence="4">2.3.2.27</ecNumber>
    </recommendedName>
</protein>
<dbReference type="EC" id="2.3.2.27" evidence="4"/>
<evidence type="ECO:0000256" key="1">
    <source>
        <dbReference type="ARBA" id="ARBA00000900"/>
    </source>
</evidence>
<dbReference type="Gene3D" id="3.30.40.10">
    <property type="entry name" value="Zinc/RING finger domain, C3HC4 (zinc finger)"/>
    <property type="match status" value="1"/>
</dbReference>
<dbReference type="PROSITE" id="PS00518">
    <property type="entry name" value="ZF_RING_1"/>
    <property type="match status" value="1"/>
</dbReference>
<evidence type="ECO:0000313" key="15">
    <source>
        <dbReference type="EnsemblPlants" id="Pp3c4_11250V3.1"/>
    </source>
</evidence>
<evidence type="ECO:0000256" key="3">
    <source>
        <dbReference type="ARBA" id="ARBA00004906"/>
    </source>
</evidence>
<feature type="region of interest" description="Disordered" evidence="12">
    <location>
        <begin position="610"/>
        <end position="699"/>
    </location>
</feature>
<dbReference type="InterPro" id="IPR013083">
    <property type="entry name" value="Znf_RING/FYVE/PHD"/>
</dbReference>
<dbReference type="InParanoid" id="A0A2K1KN01"/>
<feature type="domain" description="RING-type" evidence="13">
    <location>
        <begin position="240"/>
        <end position="281"/>
    </location>
</feature>
<evidence type="ECO:0000256" key="4">
    <source>
        <dbReference type="ARBA" id="ARBA00012483"/>
    </source>
</evidence>
<evidence type="ECO:0000256" key="12">
    <source>
        <dbReference type="SAM" id="MobiDB-lite"/>
    </source>
</evidence>
<feature type="region of interest" description="Disordered" evidence="12">
    <location>
        <begin position="307"/>
        <end position="343"/>
    </location>
</feature>
<dbReference type="CDD" id="cd16534">
    <property type="entry name" value="RING-HC_RNF5-like"/>
    <property type="match status" value="1"/>
</dbReference>
<keyword evidence="8" id="KW-0833">Ubl conjugation pathway</keyword>
<dbReference type="Gramene" id="Pp3c4_11250V3.2">
    <property type="protein sequence ID" value="Pp3c4_11250V3.2"/>
    <property type="gene ID" value="Pp3c4_11250"/>
</dbReference>
<feature type="compositionally biased region" description="Polar residues" evidence="12">
    <location>
        <begin position="529"/>
        <end position="538"/>
    </location>
</feature>
<comment type="catalytic activity">
    <reaction evidence="1">
        <text>S-ubiquitinyl-[E2 ubiquitin-conjugating enzyme]-L-cysteine + [acceptor protein]-L-lysine = [E2 ubiquitin-conjugating enzyme]-L-cysteine + N(6)-ubiquitinyl-[acceptor protein]-L-lysine.</text>
        <dbReference type="EC" id="2.3.2.27"/>
    </reaction>
</comment>
<dbReference type="Pfam" id="PF13920">
    <property type="entry name" value="zf-C3HC4_3"/>
    <property type="match status" value="1"/>
</dbReference>
<feature type="compositionally biased region" description="Basic and acidic residues" evidence="12">
    <location>
        <begin position="623"/>
        <end position="632"/>
    </location>
</feature>
<keyword evidence="6" id="KW-0479">Metal-binding</keyword>
<dbReference type="EMBL" id="ABEU02000004">
    <property type="protein sequence ID" value="PNR55154.1"/>
    <property type="molecule type" value="Genomic_DNA"/>
</dbReference>
<dbReference type="Gramene" id="Pp3c4_11250V3.1">
    <property type="protein sequence ID" value="Pp3c4_11250V3.1"/>
    <property type="gene ID" value="Pp3c4_11250"/>
</dbReference>
<feature type="compositionally biased region" description="Basic and acidic residues" evidence="12">
    <location>
        <begin position="320"/>
        <end position="343"/>
    </location>
</feature>
<dbReference type="GO" id="GO:0005783">
    <property type="term" value="C:endoplasmic reticulum"/>
    <property type="evidence" value="ECO:0007669"/>
    <property type="project" value="InterPro"/>
</dbReference>
<dbReference type="STRING" id="3218.A0A2K1KN01"/>
<comment type="pathway">
    <text evidence="3">Protein modification; protein ubiquitination.</text>
</comment>
<name>A0A2K1KN01_PHYPA</name>
<evidence type="ECO:0000259" key="13">
    <source>
        <dbReference type="PROSITE" id="PS50089"/>
    </source>
</evidence>
<evidence type="ECO:0000256" key="5">
    <source>
        <dbReference type="ARBA" id="ARBA00022679"/>
    </source>
</evidence>
<dbReference type="GO" id="GO:0008270">
    <property type="term" value="F:zinc ion binding"/>
    <property type="evidence" value="ECO:0007669"/>
    <property type="project" value="UniProtKB-KW"/>
</dbReference>
<proteinExistence type="predicted"/>
<evidence type="ECO:0000313" key="16">
    <source>
        <dbReference type="Proteomes" id="UP000006727"/>
    </source>
</evidence>
<keyword evidence="7 11" id="KW-0863">Zinc-finger</keyword>
<dbReference type="PROSITE" id="PS50089">
    <property type="entry name" value="ZF_RING_2"/>
    <property type="match status" value="1"/>
</dbReference>